<evidence type="ECO:0000256" key="9">
    <source>
        <dbReference type="ARBA" id="ARBA00023065"/>
    </source>
</evidence>
<name>A0A894JSY1_9DYTI</name>
<dbReference type="InterPro" id="IPR001421">
    <property type="entry name" value="ATP8_metazoa"/>
</dbReference>
<keyword evidence="9 12" id="KW-0406">Ion transport</keyword>
<reference evidence="14" key="1">
    <citation type="journal article" date="2021" name="Mol. Phylogenet. Evol.">
        <title>Habitat preference and diversification rates in a speciose lineage of diving beetles.</title>
        <authorList>
            <person name="Villastrigo A."/>
            <person name="Abellan P."/>
            <person name="Ribera I."/>
        </authorList>
    </citation>
    <scope>NUCLEOTIDE SEQUENCE</scope>
</reference>
<comment type="subcellular location">
    <subcellularLocation>
        <location evidence="1 12">Mitochondrion membrane</location>
        <topology evidence="1 12">Single-pass membrane protein</topology>
    </subcellularLocation>
</comment>
<keyword evidence="5 12" id="KW-0138">CF(0)</keyword>
<evidence type="ECO:0000256" key="5">
    <source>
        <dbReference type="ARBA" id="ARBA00022547"/>
    </source>
</evidence>
<comment type="subunit">
    <text evidence="3">F-type ATPases have 2 components, CF(1) - the catalytic core - and CF(0) - the membrane proton channel.</text>
</comment>
<dbReference type="GO" id="GO:0015078">
    <property type="term" value="F:proton transmembrane transporter activity"/>
    <property type="evidence" value="ECO:0007669"/>
    <property type="project" value="InterPro"/>
</dbReference>
<dbReference type="RefSeq" id="YP_010166663.1">
    <property type="nucleotide sequence ID" value="NC_057544.1"/>
</dbReference>
<evidence type="ECO:0000256" key="6">
    <source>
        <dbReference type="ARBA" id="ARBA00022692"/>
    </source>
</evidence>
<dbReference type="GO" id="GO:0045259">
    <property type="term" value="C:proton-transporting ATP synthase complex"/>
    <property type="evidence" value="ECO:0007669"/>
    <property type="project" value="UniProtKB-KW"/>
</dbReference>
<evidence type="ECO:0000256" key="3">
    <source>
        <dbReference type="ARBA" id="ARBA00011291"/>
    </source>
</evidence>
<keyword evidence="6 12" id="KW-0812">Transmembrane</keyword>
<gene>
    <name evidence="14" type="primary">atp8</name>
</gene>
<keyword evidence="8 13" id="KW-1133">Transmembrane helix</keyword>
<dbReference type="GeneID" id="67272239"/>
<keyword evidence="11 13" id="KW-0472">Membrane</keyword>
<evidence type="ECO:0000256" key="11">
    <source>
        <dbReference type="ARBA" id="ARBA00023136"/>
    </source>
</evidence>
<evidence type="ECO:0000256" key="2">
    <source>
        <dbReference type="ARBA" id="ARBA00008892"/>
    </source>
</evidence>
<dbReference type="Pfam" id="PF00895">
    <property type="entry name" value="ATP-synt_8"/>
    <property type="match status" value="1"/>
</dbReference>
<keyword evidence="4 12" id="KW-0813">Transport</keyword>
<evidence type="ECO:0000256" key="7">
    <source>
        <dbReference type="ARBA" id="ARBA00022781"/>
    </source>
</evidence>
<comment type="similarity">
    <text evidence="2 12">Belongs to the ATPase protein 8 family.</text>
</comment>
<keyword evidence="10 12" id="KW-0496">Mitochondrion</keyword>
<accession>A0A894JSY1</accession>
<evidence type="ECO:0000256" key="8">
    <source>
        <dbReference type="ARBA" id="ARBA00022989"/>
    </source>
</evidence>
<feature type="transmembrane region" description="Helical" evidence="13">
    <location>
        <begin position="12"/>
        <end position="32"/>
    </location>
</feature>
<evidence type="ECO:0000313" key="14">
    <source>
        <dbReference type="EMBL" id="QRV62754.1"/>
    </source>
</evidence>
<geneLocation type="mitochondrion" evidence="14"/>
<evidence type="ECO:0000256" key="10">
    <source>
        <dbReference type="ARBA" id="ARBA00023128"/>
    </source>
</evidence>
<dbReference type="AlphaFoldDB" id="A0A894JSY1"/>
<dbReference type="GO" id="GO:0031966">
    <property type="term" value="C:mitochondrial membrane"/>
    <property type="evidence" value="ECO:0007669"/>
    <property type="project" value="UniProtKB-SubCell"/>
</dbReference>
<dbReference type="GO" id="GO:0015986">
    <property type="term" value="P:proton motive force-driven ATP synthesis"/>
    <property type="evidence" value="ECO:0007669"/>
    <property type="project" value="InterPro"/>
</dbReference>
<protein>
    <recommendedName>
        <fullName evidence="12">ATP synthase complex subunit 8</fullName>
    </recommendedName>
</protein>
<evidence type="ECO:0000256" key="4">
    <source>
        <dbReference type="ARBA" id="ARBA00022448"/>
    </source>
</evidence>
<evidence type="ECO:0000256" key="1">
    <source>
        <dbReference type="ARBA" id="ARBA00004304"/>
    </source>
</evidence>
<proteinExistence type="inferred from homology"/>
<evidence type="ECO:0000256" key="13">
    <source>
        <dbReference type="SAM" id="Phobius"/>
    </source>
</evidence>
<evidence type="ECO:0000256" key="12">
    <source>
        <dbReference type="RuleBase" id="RU003661"/>
    </source>
</evidence>
<dbReference type="EMBL" id="MW465253">
    <property type="protein sequence ID" value="QRV62754.1"/>
    <property type="molecule type" value="Genomic_DNA"/>
</dbReference>
<organism evidence="14">
    <name type="scientific">Lioporeus pilatei</name>
    <dbReference type="NCBI Taxonomy" id="2714623"/>
    <lineage>
        <taxon>Eukaryota</taxon>
        <taxon>Metazoa</taxon>
        <taxon>Ecdysozoa</taxon>
        <taxon>Arthropoda</taxon>
        <taxon>Hexapoda</taxon>
        <taxon>Insecta</taxon>
        <taxon>Pterygota</taxon>
        <taxon>Neoptera</taxon>
        <taxon>Endopterygota</taxon>
        <taxon>Coleoptera</taxon>
        <taxon>Adephaga</taxon>
        <taxon>Dytiscoidea</taxon>
        <taxon>Dytiscidae</taxon>
        <taxon>Hydroporinae</taxon>
        <taxon>Hydroporini</taxon>
        <taxon>Lioporeus</taxon>
    </lineage>
</organism>
<keyword evidence="7 12" id="KW-0375">Hydrogen ion transport</keyword>
<sequence>MPQMAPMNWFILYIIFSMTFISFNFMNYYIFILNKQTMKSNKFMKKILNWKW</sequence>